<reference evidence="1" key="1">
    <citation type="journal article" date="2023" name="Mol. Phylogenet. Evol.">
        <title>Genome-scale phylogeny and comparative genomics of the fungal order Sordariales.</title>
        <authorList>
            <person name="Hensen N."/>
            <person name="Bonometti L."/>
            <person name="Westerberg I."/>
            <person name="Brannstrom I.O."/>
            <person name="Guillou S."/>
            <person name="Cros-Aarteil S."/>
            <person name="Calhoun S."/>
            <person name="Haridas S."/>
            <person name="Kuo A."/>
            <person name="Mondo S."/>
            <person name="Pangilinan J."/>
            <person name="Riley R."/>
            <person name="LaButti K."/>
            <person name="Andreopoulos B."/>
            <person name="Lipzen A."/>
            <person name="Chen C."/>
            <person name="Yan M."/>
            <person name="Daum C."/>
            <person name="Ng V."/>
            <person name="Clum A."/>
            <person name="Steindorff A."/>
            <person name="Ohm R.A."/>
            <person name="Martin F."/>
            <person name="Silar P."/>
            <person name="Natvig D.O."/>
            <person name="Lalanne C."/>
            <person name="Gautier V."/>
            <person name="Ament-Velasquez S.L."/>
            <person name="Kruys A."/>
            <person name="Hutchinson M.I."/>
            <person name="Powell A.J."/>
            <person name="Barry K."/>
            <person name="Miller A.N."/>
            <person name="Grigoriev I.V."/>
            <person name="Debuchy R."/>
            <person name="Gladieux P."/>
            <person name="Hiltunen Thoren M."/>
            <person name="Johannesson H."/>
        </authorList>
    </citation>
    <scope>NUCLEOTIDE SEQUENCE</scope>
    <source>
        <strain evidence="1">SMH4131-1</strain>
    </source>
</reference>
<evidence type="ECO:0000313" key="2">
    <source>
        <dbReference type="Proteomes" id="UP001286456"/>
    </source>
</evidence>
<sequence>MVWMSPSTVTSSRPFAGLKQARPKQKTQCPFVFRFSSFLFFLLLEREGGRSNWRRLCFFGNQPTIGSLSRILVLDRSRTKAIGLADGRPEWDVSSHSFGQSCSPSLSLPLAFLDRGLGGLLCGTCQACYHRVSPVLLGSTSLVHNAMDLGYSQVSTNQKPQSLRGAASFMTGFATSLVCHDTRIWFTRSPASNCLVRIVRSSILSRLFGTCTPR</sequence>
<protein>
    <submittedName>
        <fullName evidence="1">Uncharacterized protein</fullName>
    </submittedName>
</protein>
<keyword evidence="2" id="KW-1185">Reference proteome</keyword>
<gene>
    <name evidence="1" type="ORF">B0T19DRAFT_423733</name>
</gene>
<dbReference type="AlphaFoldDB" id="A0AAE0IN77"/>
<dbReference type="Proteomes" id="UP001286456">
    <property type="component" value="Unassembled WGS sequence"/>
</dbReference>
<name>A0AAE0IN77_9PEZI</name>
<accession>A0AAE0IN77</accession>
<dbReference type="EMBL" id="JAUEPO010000003">
    <property type="protein sequence ID" value="KAK3328117.1"/>
    <property type="molecule type" value="Genomic_DNA"/>
</dbReference>
<proteinExistence type="predicted"/>
<evidence type="ECO:0000313" key="1">
    <source>
        <dbReference type="EMBL" id="KAK3328117.1"/>
    </source>
</evidence>
<comment type="caution">
    <text evidence="1">The sequence shown here is derived from an EMBL/GenBank/DDBJ whole genome shotgun (WGS) entry which is preliminary data.</text>
</comment>
<reference evidence="1" key="2">
    <citation type="submission" date="2023-06" db="EMBL/GenBank/DDBJ databases">
        <authorList>
            <consortium name="Lawrence Berkeley National Laboratory"/>
            <person name="Haridas S."/>
            <person name="Hensen N."/>
            <person name="Bonometti L."/>
            <person name="Westerberg I."/>
            <person name="Brannstrom I.O."/>
            <person name="Guillou S."/>
            <person name="Cros-Aarteil S."/>
            <person name="Calhoun S."/>
            <person name="Kuo A."/>
            <person name="Mondo S."/>
            <person name="Pangilinan J."/>
            <person name="Riley R."/>
            <person name="Labutti K."/>
            <person name="Andreopoulos B."/>
            <person name="Lipzen A."/>
            <person name="Chen C."/>
            <person name="Yanf M."/>
            <person name="Daum C."/>
            <person name="Ng V."/>
            <person name="Clum A."/>
            <person name="Steindorff A."/>
            <person name="Ohm R."/>
            <person name="Martin F."/>
            <person name="Silar P."/>
            <person name="Natvig D."/>
            <person name="Lalanne C."/>
            <person name="Gautier V."/>
            <person name="Ament-Velasquez S.L."/>
            <person name="Kruys A."/>
            <person name="Hutchinson M.I."/>
            <person name="Powell A.J."/>
            <person name="Barry K."/>
            <person name="Miller A.N."/>
            <person name="Grigoriev I.V."/>
            <person name="Debuchy R."/>
            <person name="Gladieux P."/>
            <person name="Thoren M.H."/>
            <person name="Johannesson H."/>
        </authorList>
    </citation>
    <scope>NUCLEOTIDE SEQUENCE</scope>
    <source>
        <strain evidence="1">SMH4131-1</strain>
    </source>
</reference>
<organism evidence="1 2">
    <name type="scientific">Cercophora scortea</name>
    <dbReference type="NCBI Taxonomy" id="314031"/>
    <lineage>
        <taxon>Eukaryota</taxon>
        <taxon>Fungi</taxon>
        <taxon>Dikarya</taxon>
        <taxon>Ascomycota</taxon>
        <taxon>Pezizomycotina</taxon>
        <taxon>Sordariomycetes</taxon>
        <taxon>Sordariomycetidae</taxon>
        <taxon>Sordariales</taxon>
        <taxon>Lasiosphaeriaceae</taxon>
        <taxon>Cercophora</taxon>
    </lineage>
</organism>